<dbReference type="GO" id="GO:0003779">
    <property type="term" value="F:actin binding"/>
    <property type="evidence" value="ECO:0007669"/>
    <property type="project" value="InterPro"/>
</dbReference>
<feature type="region of interest" description="Disordered" evidence="4">
    <location>
        <begin position="93"/>
        <end position="166"/>
    </location>
</feature>
<proteinExistence type="inferred from homology"/>
<keyword evidence="1 3" id="KW-0175">Coiled coil</keyword>
<evidence type="ECO:0000256" key="3">
    <source>
        <dbReference type="SAM" id="Coils"/>
    </source>
</evidence>
<dbReference type="PANTHER" id="PTHR32258:SF11">
    <property type="entry name" value="OS05G0168800 PROTEIN"/>
    <property type="match status" value="1"/>
</dbReference>
<dbReference type="Pfam" id="PF07765">
    <property type="entry name" value="KIP1"/>
    <property type="match status" value="1"/>
</dbReference>
<dbReference type="InterPro" id="IPR011684">
    <property type="entry name" value="NAB"/>
</dbReference>
<dbReference type="InterPro" id="IPR051861">
    <property type="entry name" value="NET_actin-binding_domain"/>
</dbReference>
<evidence type="ECO:0000256" key="4">
    <source>
        <dbReference type="SAM" id="MobiDB-lite"/>
    </source>
</evidence>
<dbReference type="Proteomes" id="UP000324897">
    <property type="component" value="Chromosome 7"/>
</dbReference>
<feature type="coiled-coil region" evidence="3">
    <location>
        <begin position="177"/>
        <end position="572"/>
    </location>
</feature>
<feature type="compositionally biased region" description="Low complexity" evidence="4">
    <location>
        <begin position="129"/>
        <end position="140"/>
    </location>
</feature>
<keyword evidence="7" id="KW-1185">Reference proteome</keyword>
<dbReference type="Gene3D" id="1.10.287.1490">
    <property type="match status" value="1"/>
</dbReference>
<evidence type="ECO:0000256" key="2">
    <source>
        <dbReference type="ARBA" id="ARBA00038006"/>
    </source>
</evidence>
<feature type="domain" description="NAB" evidence="5">
    <location>
        <begin position="6"/>
        <end position="87"/>
    </location>
</feature>
<comment type="similarity">
    <text evidence="2">Belongs to the NET family.</text>
</comment>
<sequence length="616" mass="70492">MKKIPRTWWWDSHIGPQNSKWLSENLEEMEKQVKEMLGFIEEEEGEFSAEKSELFHQKRPLLITHVKNFHRMYRALAERYDSMTRELRKNIPSSLQSHGSLGMSESDSEAQSSQSPDPDMQEKPRPDCSDVSAGSGVSSDVSKKGSEGSSSSSESDSEVEQNKEQNGSIFYALSQKVIELEDELHESKVKLEGLEEKNMHHEERLQGSDIESNNFQNDLEEMSSALESLTEVNNEKEAFQAMLMEHKTEIEVLKGAMASASKQFEVELAQRDLEIDKCKHELGALSEKYLHDKSTLEDEVRNLQEVIKNLEGDLAKISQEKSQLESRIEELEQAAQNLEYSASQVVKLQEVIKNTLAELEKVAEEKEVLKERAIEFEQHFRNFESSGIEVAKLPETIKNLESQLERALEEKSTLQDRINELDQIMCDSSEKHSKEQSSLCSDLLKLSEANASLEGKLSSVETELMRVYVDKEEESLRTEKQISALNQDLASLKNKLELLSSEKATVDDKLSNMLTDIAARDEKMKQMDDHLNQLQLEHANLMAECDAARKSMSELHMRVSELEEEVEKQKLMILESAEGKREAIRQLCFSLEHYRSGYHELRQLLHGHRRPLVMAT</sequence>
<dbReference type="PROSITE" id="PS51774">
    <property type="entry name" value="NAB"/>
    <property type="match status" value="1"/>
</dbReference>
<evidence type="ECO:0000256" key="1">
    <source>
        <dbReference type="ARBA" id="ARBA00023054"/>
    </source>
</evidence>
<dbReference type="PANTHER" id="PTHR32258">
    <property type="entry name" value="PROTEIN NETWORKED 4A"/>
    <property type="match status" value="1"/>
</dbReference>
<dbReference type="EMBL" id="RWGY01000029">
    <property type="protein sequence ID" value="TVU17289.1"/>
    <property type="molecule type" value="Genomic_DNA"/>
</dbReference>
<protein>
    <recommendedName>
        <fullName evidence="5">NAB domain-containing protein</fullName>
    </recommendedName>
</protein>
<dbReference type="OrthoDB" id="1877257at2759"/>
<evidence type="ECO:0000313" key="6">
    <source>
        <dbReference type="EMBL" id="TVU17289.1"/>
    </source>
</evidence>
<organism evidence="6 7">
    <name type="scientific">Eragrostis curvula</name>
    <name type="common">weeping love grass</name>
    <dbReference type="NCBI Taxonomy" id="38414"/>
    <lineage>
        <taxon>Eukaryota</taxon>
        <taxon>Viridiplantae</taxon>
        <taxon>Streptophyta</taxon>
        <taxon>Embryophyta</taxon>
        <taxon>Tracheophyta</taxon>
        <taxon>Spermatophyta</taxon>
        <taxon>Magnoliopsida</taxon>
        <taxon>Liliopsida</taxon>
        <taxon>Poales</taxon>
        <taxon>Poaceae</taxon>
        <taxon>PACMAD clade</taxon>
        <taxon>Chloridoideae</taxon>
        <taxon>Eragrostideae</taxon>
        <taxon>Eragrostidinae</taxon>
        <taxon>Eragrostis</taxon>
    </lineage>
</organism>
<name>A0A5J9U0T6_9POAL</name>
<comment type="caution">
    <text evidence="6">The sequence shown here is derived from an EMBL/GenBank/DDBJ whole genome shotgun (WGS) entry which is preliminary data.</text>
</comment>
<dbReference type="AlphaFoldDB" id="A0A5J9U0T6"/>
<gene>
    <name evidence="6" type="ORF">EJB05_33310</name>
</gene>
<accession>A0A5J9U0T6</accession>
<evidence type="ECO:0000313" key="7">
    <source>
        <dbReference type="Proteomes" id="UP000324897"/>
    </source>
</evidence>
<reference evidence="6 7" key="1">
    <citation type="journal article" date="2019" name="Sci. Rep.">
        <title>A high-quality genome of Eragrostis curvula grass provides insights into Poaceae evolution and supports new strategies to enhance forage quality.</title>
        <authorList>
            <person name="Carballo J."/>
            <person name="Santos B.A.C.M."/>
            <person name="Zappacosta D."/>
            <person name="Garbus I."/>
            <person name="Selva J.P."/>
            <person name="Gallo C.A."/>
            <person name="Diaz A."/>
            <person name="Albertini E."/>
            <person name="Caccamo M."/>
            <person name="Echenique V."/>
        </authorList>
    </citation>
    <scope>NUCLEOTIDE SEQUENCE [LARGE SCALE GENOMIC DNA]</scope>
    <source>
        <strain evidence="7">cv. Victoria</strain>
        <tissue evidence="6">Leaf</tissue>
    </source>
</reference>
<dbReference type="GO" id="GO:0005774">
    <property type="term" value="C:vacuolar membrane"/>
    <property type="evidence" value="ECO:0007669"/>
    <property type="project" value="TreeGrafter"/>
</dbReference>
<evidence type="ECO:0000259" key="5">
    <source>
        <dbReference type="PROSITE" id="PS51774"/>
    </source>
</evidence>
<dbReference type="Gramene" id="TVU17289">
    <property type="protein sequence ID" value="TVU17289"/>
    <property type="gene ID" value="EJB05_33310"/>
</dbReference>
<feature type="compositionally biased region" description="Low complexity" evidence="4">
    <location>
        <begin position="109"/>
        <end position="118"/>
    </location>
</feature>